<evidence type="ECO:0000256" key="3">
    <source>
        <dbReference type="ARBA" id="ARBA00022989"/>
    </source>
</evidence>
<organism evidence="8 9">
    <name type="scientific">Stephania yunnanensis</name>
    <dbReference type="NCBI Taxonomy" id="152371"/>
    <lineage>
        <taxon>Eukaryota</taxon>
        <taxon>Viridiplantae</taxon>
        <taxon>Streptophyta</taxon>
        <taxon>Embryophyta</taxon>
        <taxon>Tracheophyta</taxon>
        <taxon>Spermatophyta</taxon>
        <taxon>Magnoliopsida</taxon>
        <taxon>Ranunculales</taxon>
        <taxon>Menispermaceae</taxon>
        <taxon>Menispermoideae</taxon>
        <taxon>Cissampelideae</taxon>
        <taxon>Stephania</taxon>
    </lineage>
</organism>
<dbReference type="AlphaFoldDB" id="A0AAP0IG48"/>
<sequence length="248" mass="28118">MKVETEHKKNMGIIEKFKEIEAEMAWTQINEAIVALARMGMGMPKVDKKCKFLSPKADKKCMQLQQIVPTIEVLRKVVIAFSANWILAFVILVLLPLVGLNGYIQLKFMKGFNVDAKMMYEEASQVANNAVGSIRTVASFCAEKKARTRIASTVKAIVDERIGNGEVQTRKLKDGSLVAIRCLKLKNRHTIQNFSHEIELISKHRHRDLVNALGHRFKCYLDDSSVSRIFIIFEYVPNGPLRDRISGK</sequence>
<evidence type="ECO:0000259" key="6">
    <source>
        <dbReference type="PROSITE" id="PS50011"/>
    </source>
</evidence>
<dbReference type="GO" id="GO:0140359">
    <property type="term" value="F:ABC-type transporter activity"/>
    <property type="evidence" value="ECO:0007669"/>
    <property type="project" value="InterPro"/>
</dbReference>
<keyword evidence="3 5" id="KW-1133">Transmembrane helix</keyword>
<dbReference type="PANTHER" id="PTHR24221">
    <property type="entry name" value="ATP-BINDING CASSETTE SUB-FAMILY B"/>
    <property type="match status" value="1"/>
</dbReference>
<keyword evidence="9" id="KW-1185">Reference proteome</keyword>
<comment type="subcellular location">
    <subcellularLocation>
        <location evidence="1">Membrane</location>
        <topology evidence="1">Multi-pass membrane protein</topology>
    </subcellularLocation>
</comment>
<dbReference type="PROSITE" id="PS50929">
    <property type="entry name" value="ABC_TM1F"/>
    <property type="match status" value="1"/>
</dbReference>
<dbReference type="PROSITE" id="PS50011">
    <property type="entry name" value="PROTEIN_KINASE_DOM"/>
    <property type="match status" value="1"/>
</dbReference>
<dbReference type="InterPro" id="IPR011527">
    <property type="entry name" value="ABC1_TM_dom"/>
</dbReference>
<evidence type="ECO:0000256" key="2">
    <source>
        <dbReference type="ARBA" id="ARBA00022692"/>
    </source>
</evidence>
<feature type="domain" description="ABC transmembrane type-1" evidence="7">
    <location>
        <begin position="77"/>
        <end position="159"/>
    </location>
</feature>
<dbReference type="Pfam" id="PF00664">
    <property type="entry name" value="ABC_membrane"/>
    <property type="match status" value="1"/>
</dbReference>
<evidence type="ECO:0000256" key="5">
    <source>
        <dbReference type="SAM" id="Phobius"/>
    </source>
</evidence>
<evidence type="ECO:0000256" key="1">
    <source>
        <dbReference type="ARBA" id="ARBA00004141"/>
    </source>
</evidence>
<reference evidence="8 9" key="1">
    <citation type="submission" date="2024-01" db="EMBL/GenBank/DDBJ databases">
        <title>Genome assemblies of Stephania.</title>
        <authorList>
            <person name="Yang L."/>
        </authorList>
    </citation>
    <scope>NUCLEOTIDE SEQUENCE [LARGE SCALE GENOMIC DNA]</scope>
    <source>
        <strain evidence="8">YNDBR</strain>
        <tissue evidence="8">Leaf</tissue>
    </source>
</reference>
<proteinExistence type="predicted"/>
<dbReference type="InterPro" id="IPR039421">
    <property type="entry name" value="Type_1_exporter"/>
</dbReference>
<dbReference type="InterPro" id="IPR036640">
    <property type="entry name" value="ABC1_TM_sf"/>
</dbReference>
<evidence type="ECO:0008006" key="10">
    <source>
        <dbReference type="Google" id="ProtNLM"/>
    </source>
</evidence>
<evidence type="ECO:0000259" key="7">
    <source>
        <dbReference type="PROSITE" id="PS50929"/>
    </source>
</evidence>
<protein>
    <recommendedName>
        <fullName evidence="10">Protein kinase domain-containing protein</fullName>
    </recommendedName>
</protein>
<comment type="caution">
    <text evidence="8">The sequence shown here is derived from an EMBL/GenBank/DDBJ whole genome shotgun (WGS) entry which is preliminary data.</text>
</comment>
<dbReference type="SUPFAM" id="SSF90123">
    <property type="entry name" value="ABC transporter transmembrane region"/>
    <property type="match status" value="1"/>
</dbReference>
<dbReference type="GO" id="GO:0004672">
    <property type="term" value="F:protein kinase activity"/>
    <property type="evidence" value="ECO:0007669"/>
    <property type="project" value="InterPro"/>
</dbReference>
<dbReference type="SUPFAM" id="SSF56112">
    <property type="entry name" value="Protein kinase-like (PK-like)"/>
    <property type="match status" value="1"/>
</dbReference>
<accession>A0AAP0IG48</accession>
<dbReference type="Gene3D" id="1.20.1560.10">
    <property type="entry name" value="ABC transporter type 1, transmembrane domain"/>
    <property type="match status" value="1"/>
</dbReference>
<dbReference type="InterPro" id="IPR001245">
    <property type="entry name" value="Ser-Thr/Tyr_kinase_cat_dom"/>
</dbReference>
<keyword evidence="4 5" id="KW-0472">Membrane</keyword>
<dbReference type="InterPro" id="IPR011009">
    <property type="entry name" value="Kinase-like_dom_sf"/>
</dbReference>
<dbReference type="GO" id="GO:0016020">
    <property type="term" value="C:membrane"/>
    <property type="evidence" value="ECO:0007669"/>
    <property type="project" value="UniProtKB-SubCell"/>
</dbReference>
<dbReference type="Pfam" id="PF07714">
    <property type="entry name" value="PK_Tyr_Ser-Thr"/>
    <property type="match status" value="1"/>
</dbReference>
<feature type="transmembrane region" description="Helical" evidence="5">
    <location>
        <begin position="77"/>
        <end position="100"/>
    </location>
</feature>
<evidence type="ECO:0000313" key="9">
    <source>
        <dbReference type="Proteomes" id="UP001420932"/>
    </source>
</evidence>
<evidence type="ECO:0000256" key="4">
    <source>
        <dbReference type="ARBA" id="ARBA00023136"/>
    </source>
</evidence>
<name>A0AAP0IG48_9MAGN</name>
<dbReference type="PANTHER" id="PTHR24221:SF604">
    <property type="entry name" value="ABC TRANSPORTER B FAMILY MEMBER 9"/>
    <property type="match status" value="1"/>
</dbReference>
<keyword evidence="2 5" id="KW-0812">Transmembrane</keyword>
<dbReference type="InterPro" id="IPR000719">
    <property type="entry name" value="Prot_kinase_dom"/>
</dbReference>
<dbReference type="EMBL" id="JBBNAF010000009">
    <property type="protein sequence ID" value="KAK9114166.1"/>
    <property type="molecule type" value="Genomic_DNA"/>
</dbReference>
<dbReference type="GO" id="GO:0005524">
    <property type="term" value="F:ATP binding"/>
    <property type="evidence" value="ECO:0007669"/>
    <property type="project" value="InterPro"/>
</dbReference>
<evidence type="ECO:0000313" key="8">
    <source>
        <dbReference type="EMBL" id="KAK9114166.1"/>
    </source>
</evidence>
<feature type="domain" description="Protein kinase" evidence="6">
    <location>
        <begin position="120"/>
        <end position="248"/>
    </location>
</feature>
<dbReference type="Gene3D" id="3.30.200.20">
    <property type="entry name" value="Phosphorylase Kinase, domain 1"/>
    <property type="match status" value="1"/>
</dbReference>
<dbReference type="Proteomes" id="UP001420932">
    <property type="component" value="Unassembled WGS sequence"/>
</dbReference>
<gene>
    <name evidence="8" type="ORF">Syun_020963</name>
</gene>